<feature type="compositionally biased region" description="Polar residues" evidence="1">
    <location>
        <begin position="1"/>
        <end position="10"/>
    </location>
</feature>
<feature type="domain" description="DUF3566" evidence="3">
    <location>
        <begin position="45"/>
        <end position="151"/>
    </location>
</feature>
<dbReference type="Pfam" id="PF12089">
    <property type="entry name" value="DUF3566"/>
    <property type="match status" value="1"/>
</dbReference>
<feature type="transmembrane region" description="Helical" evidence="2">
    <location>
        <begin position="60"/>
        <end position="81"/>
    </location>
</feature>
<keyword evidence="2" id="KW-0472">Membrane</keyword>
<protein>
    <recommendedName>
        <fullName evidence="3">DUF3566 domain-containing protein</fullName>
    </recommendedName>
</protein>
<reference evidence="5" key="1">
    <citation type="submission" date="2016-11" db="EMBL/GenBank/DDBJ databases">
        <authorList>
            <person name="Varghese N."/>
            <person name="Submissions S."/>
        </authorList>
    </citation>
    <scope>NUCLEOTIDE SEQUENCE [LARGE SCALE GENOMIC DNA]</scope>
    <source>
        <strain evidence="5">DSM 19514</strain>
    </source>
</reference>
<dbReference type="AlphaFoldDB" id="A0A1M4XTU4"/>
<evidence type="ECO:0000259" key="3">
    <source>
        <dbReference type="Pfam" id="PF12089"/>
    </source>
</evidence>
<feature type="region of interest" description="Disordered" evidence="1">
    <location>
        <begin position="1"/>
        <end position="37"/>
    </location>
</feature>
<organism evidence="4 5">
    <name type="scientific">Ferrithrix thermotolerans DSM 19514</name>
    <dbReference type="NCBI Taxonomy" id="1121881"/>
    <lineage>
        <taxon>Bacteria</taxon>
        <taxon>Bacillati</taxon>
        <taxon>Actinomycetota</taxon>
        <taxon>Acidimicrobiia</taxon>
        <taxon>Acidimicrobiales</taxon>
        <taxon>Acidimicrobiaceae</taxon>
        <taxon>Ferrithrix</taxon>
    </lineage>
</organism>
<keyword evidence="2" id="KW-0812">Transmembrane</keyword>
<evidence type="ECO:0000256" key="2">
    <source>
        <dbReference type="SAM" id="Phobius"/>
    </source>
</evidence>
<accession>A0A1M4XTU4</accession>
<evidence type="ECO:0000313" key="4">
    <source>
        <dbReference type="EMBL" id="SHE96997.1"/>
    </source>
</evidence>
<feature type="transmembrane region" description="Helical" evidence="2">
    <location>
        <begin position="101"/>
        <end position="128"/>
    </location>
</feature>
<dbReference type="STRING" id="1121881.SAMN02745225_02142"/>
<name>A0A1M4XTU4_9ACTN</name>
<sequence>MSPESTSAQSRRPRPSVGTSNRAASSLKKKPTRATTRSSGKGQAVFITEVGATSIFRISVLFYTFLMLTFLVAGVILWFLLGTSGYEAKLNHLIDSLLGSSTYHLIGLEIFIAATALGVVWVVISAALTTVAVKMFNLAIDLVGGFKIYLKGARAD</sequence>
<keyword evidence="5" id="KW-1185">Reference proteome</keyword>
<evidence type="ECO:0000313" key="5">
    <source>
        <dbReference type="Proteomes" id="UP000184295"/>
    </source>
</evidence>
<dbReference type="InterPro" id="IPR021949">
    <property type="entry name" value="DUF3566_TM"/>
</dbReference>
<evidence type="ECO:0000256" key="1">
    <source>
        <dbReference type="SAM" id="MobiDB-lite"/>
    </source>
</evidence>
<keyword evidence="2" id="KW-1133">Transmembrane helix</keyword>
<proteinExistence type="predicted"/>
<dbReference type="EMBL" id="FQUL01000045">
    <property type="protein sequence ID" value="SHE96997.1"/>
    <property type="molecule type" value="Genomic_DNA"/>
</dbReference>
<dbReference type="Proteomes" id="UP000184295">
    <property type="component" value="Unassembled WGS sequence"/>
</dbReference>
<gene>
    <name evidence="4" type="ORF">SAMN02745225_02142</name>
</gene>
<dbReference type="RefSeq" id="WP_072792328.1">
    <property type="nucleotide sequence ID" value="NZ_FQUL01000045.1"/>
</dbReference>
<dbReference type="OrthoDB" id="3240216at2"/>